<reference evidence="1" key="1">
    <citation type="submission" date="2014-09" db="EMBL/GenBank/DDBJ databases">
        <authorList>
            <person name="Magalhaes I.L.F."/>
            <person name="Oliveira U."/>
            <person name="Santos F.R."/>
            <person name="Vidigal T.H.D.A."/>
            <person name="Brescovit A.D."/>
            <person name="Santos A.J."/>
        </authorList>
    </citation>
    <scope>NUCLEOTIDE SEQUENCE</scope>
    <source>
        <tissue evidence="1">Shoot tissue taken approximately 20 cm above the soil surface</tissue>
    </source>
</reference>
<protein>
    <submittedName>
        <fullName evidence="1">Uncharacterized protein</fullName>
    </submittedName>
</protein>
<dbReference type="AlphaFoldDB" id="A0A0A8Y3N3"/>
<dbReference type="EMBL" id="GBRH01279483">
    <property type="protein sequence ID" value="JAD18412.1"/>
    <property type="molecule type" value="Transcribed_RNA"/>
</dbReference>
<accession>A0A0A8Y3N3</accession>
<sequence length="32" mass="3650">MSNQQHQTIIKTIYLLEPGICGTFNAHDLLIH</sequence>
<name>A0A0A8Y3N3_ARUDO</name>
<reference evidence="1" key="2">
    <citation type="journal article" date="2015" name="Data Brief">
        <title>Shoot transcriptome of the giant reed, Arundo donax.</title>
        <authorList>
            <person name="Barrero R.A."/>
            <person name="Guerrero F.D."/>
            <person name="Moolhuijzen P."/>
            <person name="Goolsby J.A."/>
            <person name="Tidwell J."/>
            <person name="Bellgard S.E."/>
            <person name="Bellgard M.I."/>
        </authorList>
    </citation>
    <scope>NUCLEOTIDE SEQUENCE</scope>
    <source>
        <tissue evidence="1">Shoot tissue taken approximately 20 cm above the soil surface</tissue>
    </source>
</reference>
<proteinExistence type="predicted"/>
<organism evidence="1">
    <name type="scientific">Arundo donax</name>
    <name type="common">Giant reed</name>
    <name type="synonym">Donax arundinaceus</name>
    <dbReference type="NCBI Taxonomy" id="35708"/>
    <lineage>
        <taxon>Eukaryota</taxon>
        <taxon>Viridiplantae</taxon>
        <taxon>Streptophyta</taxon>
        <taxon>Embryophyta</taxon>
        <taxon>Tracheophyta</taxon>
        <taxon>Spermatophyta</taxon>
        <taxon>Magnoliopsida</taxon>
        <taxon>Liliopsida</taxon>
        <taxon>Poales</taxon>
        <taxon>Poaceae</taxon>
        <taxon>PACMAD clade</taxon>
        <taxon>Arundinoideae</taxon>
        <taxon>Arundineae</taxon>
        <taxon>Arundo</taxon>
    </lineage>
</organism>
<evidence type="ECO:0000313" key="1">
    <source>
        <dbReference type="EMBL" id="JAD18412.1"/>
    </source>
</evidence>